<dbReference type="RefSeq" id="WP_425274661.1">
    <property type="nucleotide sequence ID" value="NZ_FUWR01000036.1"/>
</dbReference>
<sequence>MLCTNYLLPPKLKISFFALSLLIPVTLTACQDQNKSADVSPAQKVVQAASSSNSAAGKPLQPKGFDQRSSCIGSELPTQSQISSARAAKIKYNAGEDPEFARRKGWPKKYPTPLAGSIVPQKRIVAYYGNPLSKRMGALGEFPKDEMIKRLKAEVVKWEKADPSMPVQPALHLIAVVAQGAPGKAGKYRLFMTNDLINQVYGWAKEAGAVLFIDIQTGHDDIRTVLPQFEWILKNPDVHLGIDPEFNLISSKVKPGKKIGTYDAADINFASNYLKDLVQKYKLPPKVFTVHRFTRNGVTNADKIVLRREVQIVMHMDGWGAPWLKRDSYKDYIVAEPVQFTGFKLFYHNDTKKGDPLMVPQDLLKLNPKPVYIQYQ</sequence>
<evidence type="ECO:0008006" key="5">
    <source>
        <dbReference type="Google" id="ProtNLM"/>
    </source>
</evidence>
<feature type="region of interest" description="Disordered" evidence="1">
    <location>
        <begin position="50"/>
        <end position="70"/>
    </location>
</feature>
<feature type="signal peptide" evidence="2">
    <location>
        <begin position="1"/>
        <end position="29"/>
    </location>
</feature>
<evidence type="ECO:0000313" key="3">
    <source>
        <dbReference type="EMBL" id="SKA25087.1"/>
    </source>
</evidence>
<keyword evidence="4" id="KW-1185">Reference proteome</keyword>
<dbReference type="STRING" id="115783.SAMN02745119_03365"/>
<evidence type="ECO:0000313" key="4">
    <source>
        <dbReference type="Proteomes" id="UP000190102"/>
    </source>
</evidence>
<evidence type="ECO:0000256" key="1">
    <source>
        <dbReference type="SAM" id="MobiDB-lite"/>
    </source>
</evidence>
<protein>
    <recommendedName>
        <fullName evidence="5">Lipoprotein</fullName>
    </recommendedName>
</protein>
<dbReference type="EMBL" id="FUWR01000036">
    <property type="protein sequence ID" value="SKA25087.1"/>
    <property type="molecule type" value="Genomic_DNA"/>
</dbReference>
<reference evidence="4" key="1">
    <citation type="submission" date="2017-02" db="EMBL/GenBank/DDBJ databases">
        <authorList>
            <person name="Varghese N."/>
            <person name="Submissions S."/>
        </authorList>
    </citation>
    <scope>NUCLEOTIDE SEQUENCE [LARGE SCALE GENOMIC DNA]</scope>
    <source>
        <strain evidence="4">ATCC BAA-34</strain>
    </source>
</reference>
<dbReference type="Proteomes" id="UP000190102">
    <property type="component" value="Unassembled WGS sequence"/>
</dbReference>
<evidence type="ECO:0000256" key="2">
    <source>
        <dbReference type="SAM" id="SignalP"/>
    </source>
</evidence>
<name>A0A1T4SA72_9BACT</name>
<keyword evidence="2" id="KW-0732">Signal</keyword>
<organism evidence="3 4">
    <name type="scientific">Trichlorobacter thiogenes</name>
    <dbReference type="NCBI Taxonomy" id="115783"/>
    <lineage>
        <taxon>Bacteria</taxon>
        <taxon>Pseudomonadati</taxon>
        <taxon>Thermodesulfobacteriota</taxon>
        <taxon>Desulfuromonadia</taxon>
        <taxon>Geobacterales</taxon>
        <taxon>Geobacteraceae</taxon>
        <taxon>Trichlorobacter</taxon>
    </lineage>
</organism>
<gene>
    <name evidence="3" type="ORF">SAMN02745119_03365</name>
</gene>
<proteinExistence type="predicted"/>
<feature type="chain" id="PRO_5012594571" description="Lipoprotein" evidence="2">
    <location>
        <begin position="30"/>
        <end position="376"/>
    </location>
</feature>
<dbReference type="AlphaFoldDB" id="A0A1T4SA72"/>
<accession>A0A1T4SA72</accession>